<evidence type="ECO:0000256" key="5">
    <source>
        <dbReference type="ARBA" id="ARBA00023274"/>
    </source>
</evidence>
<dbReference type="GO" id="GO:0019843">
    <property type="term" value="F:rRNA binding"/>
    <property type="evidence" value="ECO:0007669"/>
    <property type="project" value="UniProtKB-UniRule"/>
</dbReference>
<comment type="similarity">
    <text evidence="1 7 8">Belongs to the universal ribosomal protein uS13 family.</text>
</comment>
<evidence type="ECO:0000256" key="3">
    <source>
        <dbReference type="ARBA" id="ARBA00022884"/>
    </source>
</evidence>
<dbReference type="InterPro" id="IPR019980">
    <property type="entry name" value="Ribosomal_uS13_bac-type"/>
</dbReference>
<dbReference type="Gene3D" id="4.10.910.10">
    <property type="entry name" value="30s ribosomal protein s13, domain 2"/>
    <property type="match status" value="1"/>
</dbReference>
<dbReference type="SUPFAM" id="SSF46946">
    <property type="entry name" value="S13-like H2TH domain"/>
    <property type="match status" value="1"/>
</dbReference>
<dbReference type="PANTHER" id="PTHR10871:SF1">
    <property type="entry name" value="SMALL RIBOSOMAL SUBUNIT PROTEIN US13M"/>
    <property type="match status" value="1"/>
</dbReference>
<comment type="subunit">
    <text evidence="7">Part of the 30S ribosomal subunit. Forms a loose heterodimer with protein S19. Forms two bridges to the 50S subunit in the 70S ribosome.</text>
</comment>
<protein>
    <recommendedName>
        <fullName evidence="6 7">Small ribosomal subunit protein uS13</fullName>
    </recommendedName>
</protein>
<dbReference type="Pfam" id="PF00416">
    <property type="entry name" value="Ribosomal_S13"/>
    <property type="match status" value="1"/>
</dbReference>
<keyword evidence="3 7" id="KW-0694">RNA-binding</keyword>
<dbReference type="GO" id="GO:0003735">
    <property type="term" value="F:structural constituent of ribosome"/>
    <property type="evidence" value="ECO:0007669"/>
    <property type="project" value="InterPro"/>
</dbReference>
<proteinExistence type="inferred from homology"/>
<dbReference type="PATRIC" id="fig|1618985.3.peg.1007"/>
<dbReference type="EMBL" id="LCAH01000020">
    <property type="protein sequence ID" value="KKR86083.1"/>
    <property type="molecule type" value="Genomic_DNA"/>
</dbReference>
<comment type="caution">
    <text evidence="9">The sequence shown here is derived from an EMBL/GenBank/DDBJ whole genome shotgun (WGS) entry which is preliminary data.</text>
</comment>
<dbReference type="AlphaFoldDB" id="A0A0G0UAU3"/>
<dbReference type="GO" id="GO:0000049">
    <property type="term" value="F:tRNA binding"/>
    <property type="evidence" value="ECO:0007669"/>
    <property type="project" value="UniProtKB-UniRule"/>
</dbReference>
<evidence type="ECO:0000313" key="10">
    <source>
        <dbReference type="Proteomes" id="UP000034616"/>
    </source>
</evidence>
<evidence type="ECO:0000256" key="2">
    <source>
        <dbReference type="ARBA" id="ARBA00022730"/>
    </source>
</evidence>
<dbReference type="InterPro" id="IPR027437">
    <property type="entry name" value="Rbsml_uS13_C"/>
</dbReference>
<keyword evidence="5 7" id="KW-0687">Ribonucleoprotein</keyword>
<dbReference type="GO" id="GO:0005829">
    <property type="term" value="C:cytosol"/>
    <property type="evidence" value="ECO:0007669"/>
    <property type="project" value="TreeGrafter"/>
</dbReference>
<dbReference type="Gene3D" id="1.10.8.50">
    <property type="match status" value="1"/>
</dbReference>
<evidence type="ECO:0000256" key="7">
    <source>
        <dbReference type="HAMAP-Rule" id="MF_01315"/>
    </source>
</evidence>
<name>A0A0G0UAU3_9BACT</name>
<dbReference type="GO" id="GO:0015935">
    <property type="term" value="C:small ribosomal subunit"/>
    <property type="evidence" value="ECO:0007669"/>
    <property type="project" value="TreeGrafter"/>
</dbReference>
<dbReference type="HAMAP" id="MF_01315">
    <property type="entry name" value="Ribosomal_uS13"/>
    <property type="match status" value="1"/>
</dbReference>
<evidence type="ECO:0000256" key="8">
    <source>
        <dbReference type="RuleBase" id="RU003830"/>
    </source>
</evidence>
<evidence type="ECO:0000256" key="6">
    <source>
        <dbReference type="ARBA" id="ARBA00035166"/>
    </source>
</evidence>
<evidence type="ECO:0000256" key="4">
    <source>
        <dbReference type="ARBA" id="ARBA00022980"/>
    </source>
</evidence>
<dbReference type="GO" id="GO:0006412">
    <property type="term" value="P:translation"/>
    <property type="evidence" value="ECO:0007669"/>
    <property type="project" value="UniProtKB-UniRule"/>
</dbReference>
<dbReference type="InterPro" id="IPR001892">
    <property type="entry name" value="Ribosomal_uS13"/>
</dbReference>
<comment type="function">
    <text evidence="7">Located at the top of the head of the 30S subunit, it contacts several helices of the 16S rRNA. In the 70S ribosome it contacts the 23S rRNA (bridge B1a) and protein L5 of the 50S subunit (bridge B1b), connecting the 2 subunits; these bridges are implicated in subunit movement. Contacts the tRNAs in the A and P-sites.</text>
</comment>
<gene>
    <name evidence="7" type="primary">rpsM</name>
    <name evidence="9" type="ORF">UU35_C0020G0004</name>
</gene>
<keyword evidence="2 7" id="KW-0699">rRNA-binding</keyword>
<evidence type="ECO:0000313" key="9">
    <source>
        <dbReference type="EMBL" id="KKR86083.1"/>
    </source>
</evidence>
<sequence>MARIAGVTIPNNKCIRISLTYIYGIGDSKADKILKQTGVDPQIRTKDLTEEQVNKIREIVEKQHRVEGDLRREVLGNIKRLKDIGSYRGIRHIRRLPARGQRTKTNSRTVRGNMRKTMGSGRRMLTKT</sequence>
<keyword evidence="7" id="KW-0820">tRNA-binding</keyword>
<organism evidence="9 10">
    <name type="scientific">Candidatus Uhrbacteria bacterium GW2011_GWC2_41_11</name>
    <dbReference type="NCBI Taxonomy" id="1618985"/>
    <lineage>
        <taxon>Bacteria</taxon>
        <taxon>Candidatus Uhriibacteriota</taxon>
    </lineage>
</organism>
<evidence type="ECO:0000256" key="1">
    <source>
        <dbReference type="ARBA" id="ARBA00008080"/>
    </source>
</evidence>
<keyword evidence="4 7" id="KW-0689">Ribosomal protein</keyword>
<dbReference type="Proteomes" id="UP000034616">
    <property type="component" value="Unassembled WGS sequence"/>
</dbReference>
<accession>A0A0G0UAU3</accession>
<dbReference type="FunFam" id="1.10.8.50:FF:000001">
    <property type="entry name" value="30S ribosomal protein S13"/>
    <property type="match status" value="1"/>
</dbReference>
<reference evidence="9 10" key="1">
    <citation type="journal article" date="2015" name="Nature">
        <title>rRNA introns, odd ribosomes, and small enigmatic genomes across a large radiation of phyla.</title>
        <authorList>
            <person name="Brown C.T."/>
            <person name="Hug L.A."/>
            <person name="Thomas B.C."/>
            <person name="Sharon I."/>
            <person name="Castelle C.J."/>
            <person name="Singh A."/>
            <person name="Wilkins M.J."/>
            <person name="Williams K.H."/>
            <person name="Banfield J.F."/>
        </authorList>
    </citation>
    <scope>NUCLEOTIDE SEQUENCE [LARGE SCALE GENOMIC DNA]</scope>
</reference>
<dbReference type="InterPro" id="IPR010979">
    <property type="entry name" value="Ribosomal_uS13-like_H2TH"/>
</dbReference>
<dbReference type="PIRSF" id="PIRSF002134">
    <property type="entry name" value="Ribosomal_S13"/>
    <property type="match status" value="1"/>
</dbReference>
<dbReference type="PANTHER" id="PTHR10871">
    <property type="entry name" value="30S RIBOSOMAL PROTEIN S13/40S RIBOSOMAL PROTEIN S18"/>
    <property type="match status" value="1"/>
</dbReference>
<dbReference type="NCBIfam" id="TIGR03631">
    <property type="entry name" value="uS13_bact"/>
    <property type="match status" value="1"/>
</dbReference>
<dbReference type="PROSITE" id="PS50159">
    <property type="entry name" value="RIBOSOMAL_S13_2"/>
    <property type="match status" value="1"/>
</dbReference>